<evidence type="ECO:0000256" key="1">
    <source>
        <dbReference type="ARBA" id="ARBA00004225"/>
    </source>
</evidence>
<dbReference type="Proteomes" id="UP000541610">
    <property type="component" value="Unassembled WGS sequence"/>
</dbReference>
<accession>A0A7J6NAZ3</accession>
<feature type="transmembrane region" description="Helical" evidence="12">
    <location>
        <begin position="1015"/>
        <end position="1032"/>
    </location>
</feature>
<evidence type="ECO:0000256" key="9">
    <source>
        <dbReference type="ARBA" id="ARBA00023136"/>
    </source>
</evidence>
<feature type="transmembrane region" description="Helical" evidence="12">
    <location>
        <begin position="133"/>
        <end position="155"/>
    </location>
</feature>
<protein>
    <submittedName>
        <fullName evidence="13">Uncharacterized protein</fullName>
    </submittedName>
</protein>
<dbReference type="GO" id="GO:0022857">
    <property type="term" value="F:transmembrane transporter activity"/>
    <property type="evidence" value="ECO:0007669"/>
    <property type="project" value="TreeGrafter"/>
</dbReference>
<evidence type="ECO:0000256" key="6">
    <source>
        <dbReference type="ARBA" id="ARBA00022737"/>
    </source>
</evidence>
<evidence type="ECO:0000313" key="13">
    <source>
        <dbReference type="EMBL" id="KAF4681062.1"/>
    </source>
</evidence>
<feature type="transmembrane region" description="Helical" evidence="12">
    <location>
        <begin position="161"/>
        <end position="182"/>
    </location>
</feature>
<dbReference type="InterPro" id="IPR037185">
    <property type="entry name" value="EmrE-like"/>
</dbReference>
<dbReference type="InterPro" id="IPR018108">
    <property type="entry name" value="MCP_transmembrane"/>
</dbReference>
<feature type="transmembrane region" description="Helical" evidence="12">
    <location>
        <begin position="869"/>
        <end position="888"/>
    </location>
</feature>
<feature type="transmembrane region" description="Helical" evidence="12">
    <location>
        <begin position="245"/>
        <end position="267"/>
    </location>
</feature>
<evidence type="ECO:0000256" key="4">
    <source>
        <dbReference type="ARBA" id="ARBA00022448"/>
    </source>
</evidence>
<feature type="transmembrane region" description="Helical" evidence="12">
    <location>
        <begin position="926"/>
        <end position="946"/>
    </location>
</feature>
<feature type="transmembrane region" description="Helical" evidence="12">
    <location>
        <begin position="49"/>
        <end position="70"/>
    </location>
</feature>
<name>A0A7J6NAZ3_PEROL</name>
<keyword evidence="6" id="KW-0677">Repeat</keyword>
<dbReference type="EMBL" id="JABANP010000547">
    <property type="protein sequence ID" value="KAF4681062.1"/>
    <property type="molecule type" value="Genomic_DNA"/>
</dbReference>
<dbReference type="InterPro" id="IPR013936">
    <property type="entry name" value="CRT-like"/>
</dbReference>
<feature type="transmembrane region" description="Helical" evidence="12">
    <location>
        <begin position="217"/>
        <end position="238"/>
    </location>
</feature>
<dbReference type="OrthoDB" id="432679at2759"/>
<feature type="transmembrane region" description="Helical" evidence="12">
    <location>
        <begin position="470"/>
        <end position="489"/>
    </location>
</feature>
<sequence>MHHHQLEGEYRSGDPLLQSPPPTGVYTAAAAAQAGTAVGVMPASVMSDYLMISIVVTSVMSDYLMISIVVTSVMSDYLMISIVVTSVMSDYLMIFIVVTSVMSDYLMISIVVTSVMSDYLMISIVVTSVMSDYLMISIVVTSVMSDYLMISIVVTSVMSDYLMISIVVTSVMSDYLMISIVVTSVMSDYLMISIVVTSVMSDYLMISIVVTSVMSDYLMISIVVTSVMSDYLMISIVVTSVMSDYLMISIVVTSVMSDYLMISIVVTSVMSDYLMISIVVTSGLLGRIISHSPPDLVSTMVTSGSIEIYFYGEVRDCCVELFIPFSGLYAQKPHMSLGGLRGSSSLLAGGGHAIHSAASGLATYLGQCLTLGQLHTLAGATASFVAVISSYPLDLMKNRVASASLYKSPLDCMRITWKNEGFKGFYKGVSSPMVGDVAMGMAAFGVYGYMSTRLKQSENNDFGPAKTAAISGATAGLAAAVIGCPFEVVKLQLQMQYVRGLNASINVASSEYTSVVNHAVAVRRAEHLGSVYRGLIDCVKQVVGCRAYNMGLTAMCMRNVVGWSISYPTFEYLRNRFAEHMFGDSSAQSVAKLPTWSLMISGGISGSIFWTAVFPMDVIKANMQGQKINERTWACLRSCVSDLYKAGGIRRFYKGLSAAIIRAFPHNAVAYSVYALIVTALTVPQHAVAAAGEEGHGRRGRVSSAVFCVKCLFVTRRTVLVSRSMGHLPQGLKIVEARRNFVESDQSFFNMIDPLRRALVEFLLIARRAFSLLRVASLSVALLACGALQRIAFKRIAYPLGEYPILLLCVISAAFIPLFGFPYLYVKYAAGGTDDRRILPYAIIGALNAVNGGLTIFGNAYVPGYLQTILQQTIIPFTMILSVLLCGTRYTLQHLLGVVIIIVGVAVQLGPLMSSDGATGSSTTTSLVWSLVYLVAPLPVALAAVYQELEFSKRKVNLISLMYWSNLIQAIILFMLVPYDLATTANSEVSRWPAAFRCIAYSDEAVNPECAGGQAGIYLGSCILWMLVSQLLQAELVRHAGASLCAVVMTLGLPTTALAFSIPQLMGDHIEPIDGSTVLALSVILLGVSLYRSAKIEDDSVAPKEAEGLMASTDSTSGSGGRTPLQRRGSVQPRLYSSGIGIIQSEYTHDEGLECPLLLEHTRSAASSPRRR</sequence>
<feature type="region of interest" description="Disordered" evidence="11">
    <location>
        <begin position="1110"/>
        <end position="1132"/>
    </location>
</feature>
<feature type="transmembrane region" description="Helical" evidence="12">
    <location>
        <begin position="1044"/>
        <end position="1063"/>
    </location>
</feature>
<feature type="repeat" description="Solcar" evidence="10">
    <location>
        <begin position="370"/>
        <end position="453"/>
    </location>
</feature>
<dbReference type="SUPFAM" id="SSF103481">
    <property type="entry name" value="Multidrug resistance efflux transporter EmrE"/>
    <property type="match status" value="1"/>
</dbReference>
<dbReference type="Pfam" id="PF08627">
    <property type="entry name" value="CRT-like"/>
    <property type="match status" value="1"/>
</dbReference>
<dbReference type="PROSITE" id="PS50920">
    <property type="entry name" value="SOLCAR"/>
    <property type="match status" value="3"/>
</dbReference>
<comment type="subcellular location">
    <subcellularLocation>
        <location evidence="1">Mitochondrion membrane</location>
        <topology evidence="1">Multi-pass membrane protein</topology>
    </subcellularLocation>
</comment>
<proteinExistence type="inferred from homology"/>
<dbReference type="AlphaFoldDB" id="A0A7J6NAZ3"/>
<dbReference type="InterPro" id="IPR050567">
    <property type="entry name" value="Mitochondrial_Carrier"/>
</dbReference>
<keyword evidence="9 10" id="KW-0472">Membrane</keyword>
<evidence type="ECO:0000256" key="7">
    <source>
        <dbReference type="ARBA" id="ARBA00022989"/>
    </source>
</evidence>
<evidence type="ECO:0000313" key="14">
    <source>
        <dbReference type="Proteomes" id="UP000541610"/>
    </source>
</evidence>
<comment type="similarity">
    <text evidence="2">Belongs to the mitochondrial carrier (TC 2.A.29) family.</text>
</comment>
<feature type="transmembrane region" description="Helical" evidence="12">
    <location>
        <begin position="1075"/>
        <end position="1094"/>
    </location>
</feature>
<organism evidence="13 14">
    <name type="scientific">Perkinsus olseni</name>
    <name type="common">Perkinsus atlanticus</name>
    <dbReference type="NCBI Taxonomy" id="32597"/>
    <lineage>
        <taxon>Eukaryota</taxon>
        <taxon>Sar</taxon>
        <taxon>Alveolata</taxon>
        <taxon>Perkinsozoa</taxon>
        <taxon>Perkinsea</taxon>
        <taxon>Perkinsida</taxon>
        <taxon>Perkinsidae</taxon>
        <taxon>Perkinsus</taxon>
    </lineage>
</organism>
<feature type="transmembrane region" description="Helical" evidence="12">
    <location>
        <begin position="189"/>
        <end position="211"/>
    </location>
</feature>
<dbReference type="SUPFAM" id="SSF103506">
    <property type="entry name" value="Mitochondrial carrier"/>
    <property type="match status" value="1"/>
</dbReference>
<evidence type="ECO:0000256" key="10">
    <source>
        <dbReference type="PROSITE-ProRule" id="PRU00282"/>
    </source>
</evidence>
<feature type="transmembrane region" description="Helical" evidence="12">
    <location>
        <begin position="838"/>
        <end position="857"/>
    </location>
</feature>
<dbReference type="Gene3D" id="1.50.40.10">
    <property type="entry name" value="Mitochondrial carrier domain"/>
    <property type="match status" value="1"/>
</dbReference>
<keyword evidence="5 10" id="KW-0812">Transmembrane</keyword>
<comment type="caution">
    <text evidence="13">The sequence shown here is derived from an EMBL/GenBank/DDBJ whole genome shotgun (WGS) entry which is preliminary data.</text>
</comment>
<feature type="transmembrane region" description="Helical" evidence="12">
    <location>
        <begin position="772"/>
        <end position="793"/>
    </location>
</feature>
<feature type="transmembrane region" description="Helical" evidence="12">
    <location>
        <begin position="433"/>
        <end position="450"/>
    </location>
</feature>
<dbReference type="GO" id="GO:0031966">
    <property type="term" value="C:mitochondrial membrane"/>
    <property type="evidence" value="ECO:0007669"/>
    <property type="project" value="UniProtKB-SubCell"/>
</dbReference>
<evidence type="ECO:0000256" key="2">
    <source>
        <dbReference type="ARBA" id="ARBA00006375"/>
    </source>
</evidence>
<feature type="transmembrane region" description="Helical" evidence="12">
    <location>
        <begin position="958"/>
        <end position="977"/>
    </location>
</feature>
<reference evidence="13 14" key="1">
    <citation type="submission" date="2020-04" db="EMBL/GenBank/DDBJ databases">
        <title>Perkinsus olseni comparative genomics.</title>
        <authorList>
            <person name="Bogema D.R."/>
        </authorList>
    </citation>
    <scope>NUCLEOTIDE SEQUENCE [LARGE SCALE GENOMIC DNA]</scope>
    <source>
        <strain evidence="13">00978-12</strain>
    </source>
</reference>
<dbReference type="InterPro" id="IPR023395">
    <property type="entry name" value="MCP_dom_sf"/>
</dbReference>
<feature type="transmembrane region" description="Helical" evidence="12">
    <location>
        <begin position="105"/>
        <end position="126"/>
    </location>
</feature>
<feature type="repeat" description="Solcar" evidence="10">
    <location>
        <begin position="593"/>
        <end position="680"/>
    </location>
</feature>
<feature type="transmembrane region" description="Helical" evidence="12">
    <location>
        <begin position="895"/>
        <end position="914"/>
    </location>
</feature>
<dbReference type="PANTHER" id="PTHR45624">
    <property type="entry name" value="MITOCHONDRIAL BASIC AMINO ACIDS TRANSPORTER-RELATED"/>
    <property type="match status" value="1"/>
</dbReference>
<keyword evidence="4" id="KW-0813">Transport</keyword>
<gene>
    <name evidence="13" type="ORF">FOZ60_012615</name>
</gene>
<evidence type="ECO:0000256" key="3">
    <source>
        <dbReference type="ARBA" id="ARBA00006690"/>
    </source>
</evidence>
<feature type="transmembrane region" description="Helical" evidence="12">
    <location>
        <begin position="77"/>
        <end position="99"/>
    </location>
</feature>
<feature type="transmembrane region" description="Helical" evidence="12">
    <location>
        <begin position="805"/>
        <end position="826"/>
    </location>
</feature>
<feature type="repeat" description="Solcar" evidence="10">
    <location>
        <begin position="463"/>
        <end position="559"/>
    </location>
</feature>
<evidence type="ECO:0000256" key="11">
    <source>
        <dbReference type="SAM" id="MobiDB-lite"/>
    </source>
</evidence>
<keyword evidence="8" id="KW-0496">Mitochondrion</keyword>
<dbReference type="Pfam" id="PF00153">
    <property type="entry name" value="Mito_carr"/>
    <property type="match status" value="3"/>
</dbReference>
<evidence type="ECO:0000256" key="5">
    <source>
        <dbReference type="ARBA" id="ARBA00022692"/>
    </source>
</evidence>
<keyword evidence="7 12" id="KW-1133">Transmembrane helix</keyword>
<comment type="similarity">
    <text evidence="3">Belongs to the CRT-like transporter family.</text>
</comment>
<evidence type="ECO:0000256" key="12">
    <source>
        <dbReference type="SAM" id="Phobius"/>
    </source>
</evidence>
<evidence type="ECO:0000256" key="8">
    <source>
        <dbReference type="ARBA" id="ARBA00023128"/>
    </source>
</evidence>